<sequence>MSGRVNGNVGEGRSLLSSVVLDLPTPKPLLRTIRTDGKHQTEMEQIRGTFMLLVKEMRSLGFLGAPRPGWASITLVWDLISLDRAFRASESGSPQMTQARKEHPVGWHERVTMATRNGIAMLTSEVEPPSQSDVGQTRAVASAKPARINWWCPQLPGGLNVKRKNGTEWIRRSVPNGGGEGGQEIRTFKLYNQRAAGGDASFCDWRRTLSFFFFFVRDDAWTVITGGSAYLFPTSDNIWLVGPRSLGIVHQELELAICLPALRLDVREPIVDTFSSHSQHRTSPLHLLGSPREVGGWEDLIKLIATPISPDPSKFRIHQKLLSCGTSCLTGG</sequence>
<protein>
    <submittedName>
        <fullName evidence="1">Uncharacterized protein</fullName>
    </submittedName>
</protein>
<gene>
    <name evidence="1" type="ORF">BDK51DRAFT_33481</name>
</gene>
<dbReference type="AlphaFoldDB" id="A0A4P9VYT8"/>
<accession>A0A4P9VYT8</accession>
<organism evidence="1 2">
    <name type="scientific">Blyttiomyces helicus</name>
    <dbReference type="NCBI Taxonomy" id="388810"/>
    <lineage>
        <taxon>Eukaryota</taxon>
        <taxon>Fungi</taxon>
        <taxon>Fungi incertae sedis</taxon>
        <taxon>Chytridiomycota</taxon>
        <taxon>Chytridiomycota incertae sedis</taxon>
        <taxon>Chytridiomycetes</taxon>
        <taxon>Chytridiomycetes incertae sedis</taxon>
        <taxon>Blyttiomyces</taxon>
    </lineage>
</organism>
<dbReference type="Proteomes" id="UP000269721">
    <property type="component" value="Unassembled WGS sequence"/>
</dbReference>
<evidence type="ECO:0000313" key="2">
    <source>
        <dbReference type="Proteomes" id="UP000269721"/>
    </source>
</evidence>
<keyword evidence="2" id="KW-1185">Reference proteome</keyword>
<name>A0A4P9VYT8_9FUNG</name>
<proteinExistence type="predicted"/>
<reference evidence="2" key="1">
    <citation type="journal article" date="2018" name="Nat. Microbiol.">
        <title>Leveraging single-cell genomics to expand the fungal tree of life.</title>
        <authorList>
            <person name="Ahrendt S.R."/>
            <person name="Quandt C.A."/>
            <person name="Ciobanu D."/>
            <person name="Clum A."/>
            <person name="Salamov A."/>
            <person name="Andreopoulos B."/>
            <person name="Cheng J.F."/>
            <person name="Woyke T."/>
            <person name="Pelin A."/>
            <person name="Henrissat B."/>
            <person name="Reynolds N.K."/>
            <person name="Benny G.L."/>
            <person name="Smith M.E."/>
            <person name="James T.Y."/>
            <person name="Grigoriev I.V."/>
        </authorList>
    </citation>
    <scope>NUCLEOTIDE SEQUENCE [LARGE SCALE GENOMIC DNA]</scope>
</reference>
<evidence type="ECO:0000313" key="1">
    <source>
        <dbReference type="EMBL" id="RKO83488.1"/>
    </source>
</evidence>
<dbReference type="EMBL" id="ML001179">
    <property type="protein sequence ID" value="RKO83488.1"/>
    <property type="molecule type" value="Genomic_DNA"/>
</dbReference>